<feature type="non-terminal residue" evidence="1">
    <location>
        <position position="51"/>
    </location>
</feature>
<reference evidence="1" key="1">
    <citation type="journal article" date="2015" name="Nature">
        <title>Complex archaea that bridge the gap between prokaryotes and eukaryotes.</title>
        <authorList>
            <person name="Spang A."/>
            <person name="Saw J.H."/>
            <person name="Jorgensen S.L."/>
            <person name="Zaremba-Niedzwiedzka K."/>
            <person name="Martijn J."/>
            <person name="Lind A.E."/>
            <person name="van Eijk R."/>
            <person name="Schleper C."/>
            <person name="Guy L."/>
            <person name="Ettema T.J."/>
        </authorList>
    </citation>
    <scope>NUCLEOTIDE SEQUENCE</scope>
</reference>
<organism evidence="1">
    <name type="scientific">marine sediment metagenome</name>
    <dbReference type="NCBI Taxonomy" id="412755"/>
    <lineage>
        <taxon>unclassified sequences</taxon>
        <taxon>metagenomes</taxon>
        <taxon>ecological metagenomes</taxon>
    </lineage>
</organism>
<dbReference type="AlphaFoldDB" id="A0A0F9RD99"/>
<accession>A0A0F9RD99</accession>
<name>A0A0F9RD99_9ZZZZ</name>
<gene>
    <name evidence="1" type="ORF">LCGC14_0591170</name>
</gene>
<evidence type="ECO:0000313" key="1">
    <source>
        <dbReference type="EMBL" id="KKN54525.1"/>
    </source>
</evidence>
<proteinExistence type="predicted"/>
<dbReference type="EMBL" id="LAZR01000924">
    <property type="protein sequence ID" value="KKN54525.1"/>
    <property type="molecule type" value="Genomic_DNA"/>
</dbReference>
<comment type="caution">
    <text evidence="1">The sequence shown here is derived from an EMBL/GenBank/DDBJ whole genome shotgun (WGS) entry which is preliminary data.</text>
</comment>
<sequence>MITAEQVKSAYKDNPEGTSKALADSLRDFGYSSVTDDWVKVEIDRLLNSEE</sequence>
<protein>
    <submittedName>
        <fullName evidence="1">Uncharacterized protein</fullName>
    </submittedName>
</protein>